<accession>T0M8C3</accession>
<dbReference type="EMBL" id="AMPT01000025">
    <property type="protein sequence ID" value="EQB59601.1"/>
    <property type="molecule type" value="Genomic_DNA"/>
</dbReference>
<organism evidence="2">
    <name type="scientific">Kingella kingae KKC2005004457</name>
    <dbReference type="NCBI Taxonomy" id="1229911"/>
    <lineage>
        <taxon>Bacteria</taxon>
        <taxon>Pseudomonadati</taxon>
        <taxon>Pseudomonadota</taxon>
        <taxon>Betaproteobacteria</taxon>
        <taxon>Neisseriales</taxon>
        <taxon>Neisseriaceae</taxon>
        <taxon>Kingella</taxon>
    </lineage>
</organism>
<sequence>EISIHNKRQPQRAVGKQHVRSREKTPKWLNNSRDMREVQSEEYDQDLENERKAFLKQLEKTGKIKNNSNKLHHQHKKLKNARIEFCIMKYFNNFLQYFML</sequence>
<gene>
    <name evidence="2" type="ORF">C297_p00285</name>
</gene>
<keyword evidence="2" id="KW-0614">Plasmid</keyword>
<reference evidence="2" key="1">
    <citation type="journal article" date="2013" name="Antimicrob. Agents Chemother.">
        <title>Characterization of TEM-1 beta-lactamase producing Kingella kingae clinical isolates.</title>
        <authorList>
            <person name="Banerjee A."/>
            <person name="Kaplan J.B."/>
            <person name="Soherwardy A."/>
            <person name="Nudell Y."/>
            <person name="Mackenzie G.A."/>
            <person name="Johnson S."/>
            <person name="Balashova N.V."/>
        </authorList>
    </citation>
    <scope>NUCLEOTIDE SEQUENCE</scope>
    <source>
        <strain evidence="2">KKC2005004457</strain>
        <plasmid evidence="2">unnamed</plasmid>
    </source>
</reference>
<protein>
    <submittedName>
        <fullName evidence="2">Rep</fullName>
    </submittedName>
</protein>
<feature type="region of interest" description="Disordered" evidence="1">
    <location>
        <begin position="1"/>
        <end position="35"/>
    </location>
</feature>
<feature type="compositionally biased region" description="Basic residues" evidence="1">
    <location>
        <begin position="1"/>
        <end position="19"/>
    </location>
</feature>
<dbReference type="AlphaFoldDB" id="T0M8C3"/>
<geneLocation type="plasmid" evidence="2">
    <name>unnamed</name>
</geneLocation>
<comment type="caution">
    <text evidence="2">The sequence shown here is derived from an EMBL/GenBank/DDBJ whole genome shotgun (WGS) entry which is preliminary data.</text>
</comment>
<name>T0M8C3_KINKI</name>
<feature type="non-terminal residue" evidence="2">
    <location>
        <position position="1"/>
    </location>
</feature>
<evidence type="ECO:0000256" key="1">
    <source>
        <dbReference type="SAM" id="MobiDB-lite"/>
    </source>
</evidence>
<proteinExistence type="predicted"/>
<evidence type="ECO:0000313" key="2">
    <source>
        <dbReference type="EMBL" id="EQB59601.1"/>
    </source>
</evidence>